<evidence type="ECO:0000313" key="3">
    <source>
        <dbReference type="EMBL" id="KRL05993.1"/>
    </source>
</evidence>
<dbReference type="AlphaFoldDB" id="A0A0R1ME08"/>
<dbReference type="PANTHER" id="PTHR33734:SF22">
    <property type="entry name" value="MEMBRANE-BOUND LYTIC MUREIN TRANSGLYCOSYLASE D"/>
    <property type="match status" value="1"/>
</dbReference>
<feature type="domain" description="LysM" evidence="2">
    <location>
        <begin position="76"/>
        <end position="119"/>
    </location>
</feature>
<keyword evidence="4" id="KW-1185">Reference proteome</keyword>
<protein>
    <recommendedName>
        <fullName evidence="2">LysM domain-containing protein</fullName>
    </recommendedName>
</protein>
<organism evidence="3 4">
    <name type="scientific">Liquorilactobacillus oeni DSM 19972</name>
    <dbReference type="NCBI Taxonomy" id="1423777"/>
    <lineage>
        <taxon>Bacteria</taxon>
        <taxon>Bacillati</taxon>
        <taxon>Bacillota</taxon>
        <taxon>Bacilli</taxon>
        <taxon>Lactobacillales</taxon>
        <taxon>Lactobacillaceae</taxon>
        <taxon>Liquorilactobacillus</taxon>
    </lineage>
</organism>
<feature type="region of interest" description="Disordered" evidence="1">
    <location>
        <begin position="44"/>
        <end position="73"/>
    </location>
</feature>
<proteinExistence type="predicted"/>
<evidence type="ECO:0000256" key="1">
    <source>
        <dbReference type="SAM" id="MobiDB-lite"/>
    </source>
</evidence>
<dbReference type="PANTHER" id="PTHR33734">
    <property type="entry name" value="LYSM DOMAIN-CONTAINING GPI-ANCHORED PROTEIN 2"/>
    <property type="match status" value="1"/>
</dbReference>
<reference evidence="3 4" key="1">
    <citation type="journal article" date="2015" name="Genome Announc.">
        <title>Expanding the biotechnology potential of lactobacilli through comparative genomics of 213 strains and associated genera.</title>
        <authorList>
            <person name="Sun Z."/>
            <person name="Harris H.M."/>
            <person name="McCann A."/>
            <person name="Guo C."/>
            <person name="Argimon S."/>
            <person name="Zhang W."/>
            <person name="Yang X."/>
            <person name="Jeffery I.B."/>
            <person name="Cooney J.C."/>
            <person name="Kagawa T.F."/>
            <person name="Liu W."/>
            <person name="Song Y."/>
            <person name="Salvetti E."/>
            <person name="Wrobel A."/>
            <person name="Rasinkangas P."/>
            <person name="Parkhill J."/>
            <person name="Rea M.C."/>
            <person name="O'Sullivan O."/>
            <person name="Ritari J."/>
            <person name="Douillard F.P."/>
            <person name="Paul Ross R."/>
            <person name="Yang R."/>
            <person name="Briner A.E."/>
            <person name="Felis G.E."/>
            <person name="de Vos W.M."/>
            <person name="Barrangou R."/>
            <person name="Klaenhammer T.R."/>
            <person name="Caufield P.W."/>
            <person name="Cui Y."/>
            <person name="Zhang H."/>
            <person name="O'Toole P.W."/>
        </authorList>
    </citation>
    <scope>NUCLEOTIDE SEQUENCE [LARGE SCALE GENOMIC DNA]</scope>
    <source>
        <strain evidence="3 4">DSM 19972</strain>
    </source>
</reference>
<dbReference type="CDD" id="cd00118">
    <property type="entry name" value="LysM"/>
    <property type="match status" value="1"/>
</dbReference>
<dbReference type="PROSITE" id="PS51782">
    <property type="entry name" value="LYSM"/>
    <property type="match status" value="1"/>
</dbReference>
<dbReference type="PATRIC" id="fig|1423777.3.peg.344"/>
<dbReference type="SUPFAM" id="SSF54106">
    <property type="entry name" value="LysM domain"/>
    <property type="match status" value="1"/>
</dbReference>
<evidence type="ECO:0000313" key="4">
    <source>
        <dbReference type="Proteomes" id="UP000051686"/>
    </source>
</evidence>
<dbReference type="Proteomes" id="UP000051686">
    <property type="component" value="Unassembled WGS sequence"/>
</dbReference>
<dbReference type="EMBL" id="AZEH01000019">
    <property type="protein sequence ID" value="KRL05993.1"/>
    <property type="molecule type" value="Genomic_DNA"/>
</dbReference>
<accession>A0A0R1ME08</accession>
<name>A0A0R1ME08_9LACO</name>
<sequence>MVRARIQNSFGNTAKVQKAEYKKQQSIAQRKYGVESVAAVSQSTNKAADKQSSAKTSTVSSSNVSKKSSSGQNNYQTYVVQVGDTLSAIAAKYQTTTTKLMDLNNLESGTISSGTALKVPVTSTAVSSSQNSSN</sequence>
<comment type="caution">
    <text evidence="3">The sequence shown here is derived from an EMBL/GenBank/DDBJ whole genome shotgun (WGS) entry which is preliminary data.</text>
</comment>
<feature type="compositionally biased region" description="Low complexity" evidence="1">
    <location>
        <begin position="53"/>
        <end position="70"/>
    </location>
</feature>
<dbReference type="SMART" id="SM00257">
    <property type="entry name" value="LysM"/>
    <property type="match status" value="1"/>
</dbReference>
<dbReference type="Pfam" id="PF01476">
    <property type="entry name" value="LysM"/>
    <property type="match status" value="1"/>
</dbReference>
<evidence type="ECO:0000259" key="2">
    <source>
        <dbReference type="PROSITE" id="PS51782"/>
    </source>
</evidence>
<dbReference type="Gene3D" id="3.10.350.10">
    <property type="entry name" value="LysM domain"/>
    <property type="match status" value="1"/>
</dbReference>
<dbReference type="STRING" id="1423777.FD46_GL000325"/>
<gene>
    <name evidence="3" type="ORF">FD46_GL000325</name>
</gene>
<dbReference type="InterPro" id="IPR036779">
    <property type="entry name" value="LysM_dom_sf"/>
</dbReference>
<dbReference type="InterPro" id="IPR018392">
    <property type="entry name" value="LysM"/>
</dbReference>